<dbReference type="Gene3D" id="2.60.120.260">
    <property type="entry name" value="Galactose-binding domain-like"/>
    <property type="match status" value="1"/>
</dbReference>
<evidence type="ECO:0000256" key="1">
    <source>
        <dbReference type="SAM" id="SignalP"/>
    </source>
</evidence>
<dbReference type="EMBL" id="BAABHC010000029">
    <property type="protein sequence ID" value="GAA4441131.1"/>
    <property type="molecule type" value="Genomic_DNA"/>
</dbReference>
<keyword evidence="3" id="KW-1185">Reference proteome</keyword>
<comment type="caution">
    <text evidence="2">The sequence shown here is derived from an EMBL/GenBank/DDBJ whole genome shotgun (WGS) entry which is preliminary data.</text>
</comment>
<proteinExistence type="predicted"/>
<sequence>MKKHALITLLAAIVTSSTSVAQELPKPTPRQLEWQKANQYNIIGYKRLLRFPLIKTFKVRITVLEAKQSVQLAEVGLYKVSAKA</sequence>
<protein>
    <submittedName>
        <fullName evidence="2">Uncharacterized protein</fullName>
    </submittedName>
</protein>
<dbReference type="Proteomes" id="UP001500552">
    <property type="component" value="Unassembled WGS sequence"/>
</dbReference>
<evidence type="ECO:0000313" key="2">
    <source>
        <dbReference type="EMBL" id="GAA4441131.1"/>
    </source>
</evidence>
<gene>
    <name evidence="2" type="ORF">GCM10023188_39280</name>
</gene>
<feature type="signal peptide" evidence="1">
    <location>
        <begin position="1"/>
        <end position="21"/>
    </location>
</feature>
<organism evidence="2 3">
    <name type="scientific">Pontibacter saemangeumensis</name>
    <dbReference type="NCBI Taxonomy" id="1084525"/>
    <lineage>
        <taxon>Bacteria</taxon>
        <taxon>Pseudomonadati</taxon>
        <taxon>Bacteroidota</taxon>
        <taxon>Cytophagia</taxon>
        <taxon>Cytophagales</taxon>
        <taxon>Hymenobacteraceae</taxon>
        <taxon>Pontibacter</taxon>
    </lineage>
</organism>
<feature type="chain" id="PRO_5045589520" evidence="1">
    <location>
        <begin position="22"/>
        <end position="84"/>
    </location>
</feature>
<accession>A0ABP8LZE8</accession>
<name>A0ABP8LZE8_9BACT</name>
<keyword evidence="1" id="KW-0732">Signal</keyword>
<dbReference type="RefSeq" id="WP_345161529.1">
    <property type="nucleotide sequence ID" value="NZ_BAABHC010000029.1"/>
</dbReference>
<evidence type="ECO:0000313" key="3">
    <source>
        <dbReference type="Proteomes" id="UP001500552"/>
    </source>
</evidence>
<reference evidence="3" key="1">
    <citation type="journal article" date="2019" name="Int. J. Syst. Evol. Microbiol.">
        <title>The Global Catalogue of Microorganisms (GCM) 10K type strain sequencing project: providing services to taxonomists for standard genome sequencing and annotation.</title>
        <authorList>
            <consortium name="The Broad Institute Genomics Platform"/>
            <consortium name="The Broad Institute Genome Sequencing Center for Infectious Disease"/>
            <person name="Wu L."/>
            <person name="Ma J."/>
        </authorList>
    </citation>
    <scope>NUCLEOTIDE SEQUENCE [LARGE SCALE GENOMIC DNA]</scope>
    <source>
        <strain evidence="3">JCM 17926</strain>
    </source>
</reference>